<reference evidence="3" key="2">
    <citation type="submission" date="2013-12" db="EMBL/GenBank/DDBJ databases">
        <authorList>
            <person name="Yu Y."/>
            <person name="Lee S."/>
            <person name="de Baynast K."/>
            <person name="Wissotski M."/>
            <person name="Liu L."/>
            <person name="Talag J."/>
            <person name="Goicoechea J."/>
            <person name="Angelova A."/>
            <person name="Jetty R."/>
            <person name="Kudrna D."/>
            <person name="Golser W."/>
            <person name="Rivera L."/>
            <person name="Zhang J."/>
            <person name="Wing R."/>
        </authorList>
    </citation>
    <scope>NUCLEOTIDE SEQUENCE</scope>
</reference>
<name>A0A0D9XRH8_9ORYZ</name>
<evidence type="ECO:0000256" key="1">
    <source>
        <dbReference type="SAM" id="MobiDB-lite"/>
    </source>
</evidence>
<keyword evidence="3" id="KW-1185">Reference proteome</keyword>
<dbReference type="HOGENOM" id="CLU_1837990_0_0_1"/>
<reference evidence="2 3" key="1">
    <citation type="submission" date="2012-08" db="EMBL/GenBank/DDBJ databases">
        <title>Oryza genome evolution.</title>
        <authorList>
            <person name="Wing R.A."/>
        </authorList>
    </citation>
    <scope>NUCLEOTIDE SEQUENCE</scope>
</reference>
<organism evidence="2 3">
    <name type="scientific">Leersia perrieri</name>
    <dbReference type="NCBI Taxonomy" id="77586"/>
    <lineage>
        <taxon>Eukaryota</taxon>
        <taxon>Viridiplantae</taxon>
        <taxon>Streptophyta</taxon>
        <taxon>Embryophyta</taxon>
        <taxon>Tracheophyta</taxon>
        <taxon>Spermatophyta</taxon>
        <taxon>Magnoliopsida</taxon>
        <taxon>Liliopsida</taxon>
        <taxon>Poales</taxon>
        <taxon>Poaceae</taxon>
        <taxon>BOP clade</taxon>
        <taxon>Oryzoideae</taxon>
        <taxon>Oryzeae</taxon>
        <taxon>Oryzinae</taxon>
        <taxon>Leersia</taxon>
    </lineage>
</organism>
<feature type="compositionally biased region" description="Polar residues" evidence="1">
    <location>
        <begin position="20"/>
        <end position="32"/>
    </location>
</feature>
<sequence>MIRPAGAGVASRPHRRDASARSSCLPTRTQGARRNASALAAGGGRVTQRTLFRRRVSVGFRSASARLWGCGCLAFRRLCHDADTRGRLGWLLCPTCSVSFLGGGLVARWRRTLFRWMICSMRSVREHKLLRCGRSAKMVL</sequence>
<dbReference type="Proteomes" id="UP000032180">
    <property type="component" value="Chromosome 11"/>
</dbReference>
<dbReference type="Gramene" id="LPERR11G09210.1">
    <property type="protein sequence ID" value="LPERR11G09210.1"/>
    <property type="gene ID" value="LPERR11G09210"/>
</dbReference>
<evidence type="ECO:0000313" key="2">
    <source>
        <dbReference type="EnsemblPlants" id="LPERR11G09210.1"/>
    </source>
</evidence>
<protein>
    <submittedName>
        <fullName evidence="2">Uncharacterized protein</fullName>
    </submittedName>
</protein>
<accession>A0A0D9XRH8</accession>
<dbReference type="EnsemblPlants" id="LPERR11G09210.1">
    <property type="protein sequence ID" value="LPERR11G09210.1"/>
    <property type="gene ID" value="LPERR11G09210"/>
</dbReference>
<proteinExistence type="predicted"/>
<feature type="region of interest" description="Disordered" evidence="1">
    <location>
        <begin position="1"/>
        <end position="41"/>
    </location>
</feature>
<evidence type="ECO:0000313" key="3">
    <source>
        <dbReference type="Proteomes" id="UP000032180"/>
    </source>
</evidence>
<reference evidence="2" key="3">
    <citation type="submission" date="2015-04" db="UniProtKB">
        <authorList>
            <consortium name="EnsemblPlants"/>
        </authorList>
    </citation>
    <scope>IDENTIFICATION</scope>
</reference>
<dbReference type="AlphaFoldDB" id="A0A0D9XRH8"/>